<dbReference type="InterPro" id="IPR000873">
    <property type="entry name" value="AMP-dep_synth/lig_dom"/>
</dbReference>
<accession>A0A516NMF5</accession>
<dbReference type="Gene3D" id="3.30.300.30">
    <property type="match status" value="1"/>
</dbReference>
<sequence length="502" mass="53486">MRLHELLSLSAARYPDRLAIAGPLGEMTYTELDRLAAGLAHELTRQGIGHGHRVIVWDDKSPTTIAAMQAVLRVGAAYVPIDGSTPPSRVAALADDCGATAVSSTRPRVAGIPSGVAWLDPSTTPTASDEPTGAVVDVVPSALAYILYTSGSTGAPKGVCVSHGNACAFVDWAVTMLGAGPDDRFANHAPLTFDLSVLDLYAAFAVGASVHPIPAELAYAPVQLVEFLCDQRITVWYSVPSALTLMMRDGGLLDAPPPASLRAVLFAGEPFPIGHVRDLRGWTGARLLNLYGPTETNVCTGREVTDADLLRDRPVPIGQATCGNKVWAERLDGVEAGPGEDGELVVAGPTVMLGYWGRGPQHGVYRTGDMVRVLDDRTFDYLGRRDHLLKIRGHRVELGEVEATLAAHPAVAEAVAAVRGTGIDARLVAFVVPLRDHRLSVLEIKRHNAERLPRYMIPDEVHLASELPRTRTGKADRAALLAAVSARKHGILTPSEIARSTT</sequence>
<evidence type="ECO:0000313" key="3">
    <source>
        <dbReference type="EMBL" id="QDP80079.1"/>
    </source>
</evidence>
<dbReference type="PANTHER" id="PTHR45527">
    <property type="entry name" value="NONRIBOSOMAL PEPTIDE SYNTHETASE"/>
    <property type="match status" value="1"/>
</dbReference>
<reference evidence="3 4" key="1">
    <citation type="submission" date="2019-07" db="EMBL/GenBank/DDBJ databases">
        <title>Complete Genome Sequence and Methylome Analysis of Nocardia otitidis-caviarum NEB252.</title>
        <authorList>
            <person name="Fomenkov A."/>
            <person name="Anton B.P."/>
            <person name="Vincze T."/>
            <person name="Roberts R.J."/>
        </authorList>
    </citation>
    <scope>NUCLEOTIDE SEQUENCE [LARGE SCALE GENOMIC DNA]</scope>
    <source>
        <strain evidence="3 4">NEB252</strain>
    </source>
</reference>
<dbReference type="InterPro" id="IPR042099">
    <property type="entry name" value="ANL_N_sf"/>
</dbReference>
<dbReference type="InterPro" id="IPR020845">
    <property type="entry name" value="AMP-binding_CS"/>
</dbReference>
<dbReference type="SUPFAM" id="SSF56801">
    <property type="entry name" value="Acetyl-CoA synthetase-like"/>
    <property type="match status" value="1"/>
</dbReference>
<dbReference type="GO" id="GO:0005737">
    <property type="term" value="C:cytoplasm"/>
    <property type="evidence" value="ECO:0007669"/>
    <property type="project" value="TreeGrafter"/>
</dbReference>
<dbReference type="GO" id="GO:0031177">
    <property type="term" value="F:phosphopantetheine binding"/>
    <property type="evidence" value="ECO:0007669"/>
    <property type="project" value="TreeGrafter"/>
</dbReference>
<dbReference type="PANTHER" id="PTHR45527:SF1">
    <property type="entry name" value="FATTY ACID SYNTHASE"/>
    <property type="match status" value="1"/>
</dbReference>
<dbReference type="GO" id="GO:0044550">
    <property type="term" value="P:secondary metabolite biosynthetic process"/>
    <property type="evidence" value="ECO:0007669"/>
    <property type="project" value="TreeGrafter"/>
</dbReference>
<keyword evidence="3" id="KW-0436">Ligase</keyword>
<dbReference type="KEGG" id="nod:FOH10_16495"/>
<dbReference type="EMBL" id="CP041695">
    <property type="protein sequence ID" value="QDP80079.1"/>
    <property type="molecule type" value="Genomic_DNA"/>
</dbReference>
<feature type="domain" description="AMP-dependent synthetase/ligase" evidence="1">
    <location>
        <begin position="10"/>
        <end position="356"/>
    </location>
</feature>
<dbReference type="InterPro" id="IPR045851">
    <property type="entry name" value="AMP-bd_C_sf"/>
</dbReference>
<dbReference type="Pfam" id="PF00501">
    <property type="entry name" value="AMP-binding"/>
    <property type="match status" value="1"/>
</dbReference>
<dbReference type="GO" id="GO:0016874">
    <property type="term" value="F:ligase activity"/>
    <property type="evidence" value="ECO:0007669"/>
    <property type="project" value="UniProtKB-KW"/>
</dbReference>
<dbReference type="PROSITE" id="PS00455">
    <property type="entry name" value="AMP_BINDING"/>
    <property type="match status" value="1"/>
</dbReference>
<name>A0A516NMF5_9NOCA</name>
<dbReference type="InterPro" id="IPR025110">
    <property type="entry name" value="AMP-bd_C"/>
</dbReference>
<dbReference type="Gene3D" id="3.40.50.12780">
    <property type="entry name" value="N-terminal domain of ligase-like"/>
    <property type="match status" value="1"/>
</dbReference>
<dbReference type="Pfam" id="PF13193">
    <property type="entry name" value="AMP-binding_C"/>
    <property type="match status" value="1"/>
</dbReference>
<protein>
    <submittedName>
        <fullName evidence="3">D-alanine--poly(Phosphoribitol) ligase</fullName>
    </submittedName>
</protein>
<dbReference type="AlphaFoldDB" id="A0A516NMF5"/>
<evidence type="ECO:0000259" key="1">
    <source>
        <dbReference type="Pfam" id="PF00501"/>
    </source>
</evidence>
<evidence type="ECO:0000259" key="2">
    <source>
        <dbReference type="Pfam" id="PF13193"/>
    </source>
</evidence>
<dbReference type="InterPro" id="IPR010071">
    <property type="entry name" value="AA_adenyl_dom"/>
</dbReference>
<proteinExistence type="predicted"/>
<dbReference type="NCBIfam" id="TIGR01733">
    <property type="entry name" value="AA-adenyl-dom"/>
    <property type="match status" value="1"/>
</dbReference>
<gene>
    <name evidence="3" type="ORF">FOH10_16495</name>
</gene>
<dbReference type="GO" id="GO:0043041">
    <property type="term" value="P:amino acid activation for nonribosomal peptide biosynthetic process"/>
    <property type="evidence" value="ECO:0007669"/>
    <property type="project" value="TreeGrafter"/>
</dbReference>
<organism evidence="3 4">
    <name type="scientific">Nocardia otitidiscaviarum</name>
    <dbReference type="NCBI Taxonomy" id="1823"/>
    <lineage>
        <taxon>Bacteria</taxon>
        <taxon>Bacillati</taxon>
        <taxon>Actinomycetota</taxon>
        <taxon>Actinomycetes</taxon>
        <taxon>Mycobacteriales</taxon>
        <taxon>Nocardiaceae</taxon>
        <taxon>Nocardia</taxon>
    </lineage>
</organism>
<feature type="domain" description="AMP-binding enzyme C-terminal" evidence="2">
    <location>
        <begin position="400"/>
        <end position="474"/>
    </location>
</feature>
<dbReference type="RefSeq" id="WP_143981406.1">
    <property type="nucleotide sequence ID" value="NZ_JANDZZ010000001.1"/>
</dbReference>
<evidence type="ECO:0000313" key="4">
    <source>
        <dbReference type="Proteomes" id="UP000317039"/>
    </source>
</evidence>
<dbReference type="Proteomes" id="UP000317039">
    <property type="component" value="Chromosome"/>
</dbReference>